<dbReference type="EMBL" id="JAMWBK010000001">
    <property type="protein sequence ID" value="KAJ8908699.1"/>
    <property type="molecule type" value="Genomic_DNA"/>
</dbReference>
<dbReference type="PANTHER" id="PTHR12213:SF0">
    <property type="entry name" value="CORRINOID ADENOSYLTRANSFERASE MMAB"/>
    <property type="match status" value="1"/>
</dbReference>
<reference evidence="12 13" key="1">
    <citation type="journal article" date="2023" name="Nat. Commun.">
        <title>Origin of minicircular mitochondrial genomes in red algae.</title>
        <authorList>
            <person name="Lee Y."/>
            <person name="Cho C.H."/>
            <person name="Lee Y.M."/>
            <person name="Park S.I."/>
            <person name="Yang J.H."/>
            <person name="West J.A."/>
            <person name="Bhattacharya D."/>
            <person name="Yoon H.S."/>
        </authorList>
    </citation>
    <scope>NUCLEOTIDE SEQUENCE [LARGE SCALE GENOMIC DNA]</scope>
    <source>
        <strain evidence="12 13">CCMP1338</strain>
        <tissue evidence="12">Whole cell</tissue>
    </source>
</reference>
<evidence type="ECO:0000256" key="7">
    <source>
        <dbReference type="ARBA" id="ARBA00056747"/>
    </source>
</evidence>
<proteinExistence type="inferred from homology"/>
<evidence type="ECO:0000256" key="5">
    <source>
        <dbReference type="ARBA" id="ARBA00022840"/>
    </source>
</evidence>
<evidence type="ECO:0000313" key="12">
    <source>
        <dbReference type="EMBL" id="KAJ8908699.1"/>
    </source>
</evidence>
<dbReference type="InterPro" id="IPR029499">
    <property type="entry name" value="PduO-typ"/>
</dbReference>
<dbReference type="AlphaFoldDB" id="A0AAV8V1V2"/>
<evidence type="ECO:0000256" key="9">
    <source>
        <dbReference type="ARBA" id="ARBA00075216"/>
    </source>
</evidence>
<gene>
    <name evidence="12" type="ORF">NDN08_005404</name>
</gene>
<dbReference type="GO" id="GO:0005524">
    <property type="term" value="F:ATP binding"/>
    <property type="evidence" value="ECO:0007669"/>
    <property type="project" value="UniProtKB-UniRule"/>
</dbReference>
<dbReference type="Pfam" id="PF01923">
    <property type="entry name" value="Cob_adeno_trans"/>
    <property type="match status" value="1"/>
</dbReference>
<keyword evidence="3 10" id="KW-0808">Transferase</keyword>
<evidence type="ECO:0000256" key="8">
    <source>
        <dbReference type="ARBA" id="ARBA00071654"/>
    </source>
</evidence>
<comment type="function">
    <text evidence="7">Converts cob(I)alamin to adenosylcobalamin (adenosylcob(III)alamin), a coenzyme for methylmalonyl-CoA mutase, therefore participates in the final step of the vitamin B12 conversion. Generates adenosylcobalamin (AdoCbl) and directly delivers the cofactor to MUT in a transfer that is stimulated by ATP-binding to MMAB and gated by MMAA.</text>
</comment>
<dbReference type="PANTHER" id="PTHR12213">
    <property type="entry name" value="CORRINOID ADENOSYLTRANSFERASE"/>
    <property type="match status" value="1"/>
</dbReference>
<comment type="similarity">
    <text evidence="1 10">Belongs to the Cob(I)alamin adenosyltransferase family.</text>
</comment>
<keyword evidence="4 10" id="KW-0547">Nucleotide-binding</keyword>
<name>A0AAV8V1V2_9RHOD</name>
<dbReference type="NCBIfam" id="TIGR00636">
    <property type="entry name" value="PduO_Nterm"/>
    <property type="match status" value="1"/>
</dbReference>
<dbReference type="SUPFAM" id="SSF89028">
    <property type="entry name" value="Cobalamin adenosyltransferase-like"/>
    <property type="match status" value="1"/>
</dbReference>
<evidence type="ECO:0000256" key="3">
    <source>
        <dbReference type="ARBA" id="ARBA00022679"/>
    </source>
</evidence>
<dbReference type="Gene3D" id="1.20.1200.10">
    <property type="entry name" value="Cobalamin adenosyltransferase-like"/>
    <property type="match status" value="1"/>
</dbReference>
<dbReference type="GO" id="GO:0009235">
    <property type="term" value="P:cobalamin metabolic process"/>
    <property type="evidence" value="ECO:0007669"/>
    <property type="project" value="UniProtKB-ARBA"/>
</dbReference>
<dbReference type="InterPro" id="IPR036451">
    <property type="entry name" value="CblAdoTrfase-like_sf"/>
</dbReference>
<dbReference type="FunFam" id="1.20.1200.10:FF:000001">
    <property type="entry name" value="Cob(I)yrinic acid a,c-diamide adenosyltransferase"/>
    <property type="match status" value="1"/>
</dbReference>
<keyword evidence="13" id="KW-1185">Reference proteome</keyword>
<dbReference type="Proteomes" id="UP001157974">
    <property type="component" value="Unassembled WGS sequence"/>
</dbReference>
<protein>
    <recommendedName>
        <fullName evidence="8">Corrinoid adenosyltransferase MMAB</fullName>
    </recommendedName>
    <alternativeName>
        <fullName evidence="9">ATP:co(I)rrinoid adenosyltransferase MMAB</fullName>
    </alternativeName>
</protein>
<evidence type="ECO:0000256" key="10">
    <source>
        <dbReference type="RuleBase" id="RU366026"/>
    </source>
</evidence>
<comment type="catalytic activity">
    <reaction evidence="6">
        <text>cob(I)alamin-[corrinoid adenosyltransferase] + ATP = apo-[corrinoid adenosyltransferase] + adenosylcob(III)alamin + triphosphate</text>
        <dbReference type="Rhea" id="RHEA:56796"/>
        <dbReference type="Rhea" id="RHEA-COMP:14743"/>
        <dbReference type="Rhea" id="RHEA-COMP:14744"/>
        <dbReference type="ChEBI" id="CHEBI:18036"/>
        <dbReference type="ChEBI" id="CHEBI:18408"/>
        <dbReference type="ChEBI" id="CHEBI:30616"/>
        <dbReference type="ChEBI" id="CHEBI:60488"/>
        <dbReference type="ChEBI" id="CHEBI:83228"/>
    </reaction>
    <physiologicalReaction direction="left-to-right" evidence="6">
        <dbReference type="Rhea" id="RHEA:56797"/>
    </physiologicalReaction>
</comment>
<comment type="subunit">
    <text evidence="2">Homotrimer.</text>
</comment>
<dbReference type="InterPro" id="IPR016030">
    <property type="entry name" value="CblAdoTrfase-like"/>
</dbReference>
<evidence type="ECO:0000259" key="11">
    <source>
        <dbReference type="Pfam" id="PF01923"/>
    </source>
</evidence>
<accession>A0AAV8V1V2</accession>
<dbReference type="GO" id="GO:0008817">
    <property type="term" value="F:corrinoid adenosyltransferase activity"/>
    <property type="evidence" value="ECO:0007669"/>
    <property type="project" value="TreeGrafter"/>
</dbReference>
<comment type="caution">
    <text evidence="12">The sequence shown here is derived from an EMBL/GenBank/DDBJ whole genome shotgun (WGS) entry which is preliminary data.</text>
</comment>
<sequence>MKLYTKSGDRGTTSLFNGERVSKDNIRVTAYGTLDECNSALGVACSILSQEARSPSITKYKLDKLELLLDQLKYIQHRFFDLGAHLATPRVRSDESTLDKTRFEMEASNQLEEWIDDLQASLPPLTTFILPGGHPAAAHLHLARTTVRRAERISTALIEEEELDEAAYVFLNRVSDYFFAAARYANHIFDIEDVTWHKLS</sequence>
<evidence type="ECO:0000256" key="2">
    <source>
        <dbReference type="ARBA" id="ARBA00011233"/>
    </source>
</evidence>
<evidence type="ECO:0000256" key="6">
    <source>
        <dbReference type="ARBA" id="ARBA00051988"/>
    </source>
</evidence>
<organism evidence="12 13">
    <name type="scientific">Rhodosorus marinus</name>
    <dbReference type="NCBI Taxonomy" id="101924"/>
    <lineage>
        <taxon>Eukaryota</taxon>
        <taxon>Rhodophyta</taxon>
        <taxon>Stylonematophyceae</taxon>
        <taxon>Stylonematales</taxon>
        <taxon>Stylonemataceae</taxon>
        <taxon>Rhodosorus</taxon>
    </lineage>
</organism>
<evidence type="ECO:0000256" key="4">
    <source>
        <dbReference type="ARBA" id="ARBA00022741"/>
    </source>
</evidence>
<feature type="domain" description="Cobalamin adenosyltransferase-like" evidence="11">
    <location>
        <begin position="3"/>
        <end position="185"/>
    </location>
</feature>
<evidence type="ECO:0000256" key="1">
    <source>
        <dbReference type="ARBA" id="ARBA00007487"/>
    </source>
</evidence>
<keyword evidence="5 10" id="KW-0067">ATP-binding</keyword>
<evidence type="ECO:0000313" key="13">
    <source>
        <dbReference type="Proteomes" id="UP001157974"/>
    </source>
</evidence>